<dbReference type="EMBL" id="MQUC01000003">
    <property type="protein sequence ID" value="PRP66290.1"/>
    <property type="molecule type" value="Genomic_DNA"/>
</dbReference>
<evidence type="ECO:0000313" key="2">
    <source>
        <dbReference type="EMBL" id="PRP66290.1"/>
    </source>
</evidence>
<evidence type="ECO:0000313" key="3">
    <source>
        <dbReference type="Proteomes" id="UP000239532"/>
    </source>
</evidence>
<reference evidence="2 3" key="1">
    <citation type="submission" date="2016-11" db="EMBL/GenBank/DDBJ databases">
        <title>Trade-off between light-utilization and light-protection in marine flavobacteria.</title>
        <authorList>
            <person name="Kumagai Y."/>
        </authorList>
    </citation>
    <scope>NUCLEOTIDE SEQUENCE [LARGE SCALE GENOMIC DNA]</scope>
    <source>
        <strain evidence="2 3">JCM 17109</strain>
    </source>
</reference>
<dbReference type="Pfam" id="PF12728">
    <property type="entry name" value="HTH_17"/>
    <property type="match status" value="1"/>
</dbReference>
<organism evidence="2 3">
    <name type="scientific">Nonlabens agnitus</name>
    <dbReference type="NCBI Taxonomy" id="870484"/>
    <lineage>
        <taxon>Bacteria</taxon>
        <taxon>Pseudomonadati</taxon>
        <taxon>Bacteroidota</taxon>
        <taxon>Flavobacteriia</taxon>
        <taxon>Flavobacteriales</taxon>
        <taxon>Flavobacteriaceae</taxon>
        <taxon>Nonlabens</taxon>
    </lineage>
</organism>
<dbReference type="InterPro" id="IPR009061">
    <property type="entry name" value="DNA-bd_dom_put_sf"/>
</dbReference>
<dbReference type="OrthoDB" id="1524679at2"/>
<dbReference type="Proteomes" id="UP000239532">
    <property type="component" value="Unassembled WGS sequence"/>
</dbReference>
<protein>
    <recommendedName>
        <fullName evidence="1">Helix-turn-helix domain-containing protein</fullName>
    </recommendedName>
</protein>
<dbReference type="PANTHER" id="PTHR34585:SF22">
    <property type="entry name" value="HELIX-TURN-HELIX DOMAIN-CONTAINING PROTEIN"/>
    <property type="match status" value="1"/>
</dbReference>
<dbReference type="AlphaFoldDB" id="A0A2S9WS25"/>
<name>A0A2S9WS25_9FLAO</name>
<feature type="domain" description="Helix-turn-helix" evidence="1">
    <location>
        <begin position="45"/>
        <end position="83"/>
    </location>
</feature>
<evidence type="ECO:0000259" key="1">
    <source>
        <dbReference type="Pfam" id="PF12728"/>
    </source>
</evidence>
<sequence>MELQHPNKERLKSIENRLEKLTSELSTIKKTALQALLIDNADFLKLMNISSSTAQNWRNKGIIAYSQIENKIYYKVSDIEQLLDLHYRPFKRAN</sequence>
<dbReference type="PANTHER" id="PTHR34585">
    <property type="match status" value="1"/>
</dbReference>
<dbReference type="RefSeq" id="WP_105982131.1">
    <property type="nucleotide sequence ID" value="NZ_MQUC01000003.1"/>
</dbReference>
<dbReference type="InterPro" id="IPR041657">
    <property type="entry name" value="HTH_17"/>
</dbReference>
<comment type="caution">
    <text evidence="2">The sequence shown here is derived from an EMBL/GenBank/DDBJ whole genome shotgun (WGS) entry which is preliminary data.</text>
</comment>
<dbReference type="SUPFAM" id="SSF46955">
    <property type="entry name" value="Putative DNA-binding domain"/>
    <property type="match status" value="1"/>
</dbReference>
<gene>
    <name evidence="2" type="ORF">BST86_03880</name>
</gene>
<accession>A0A2S9WS25</accession>
<keyword evidence="3" id="KW-1185">Reference proteome</keyword>
<proteinExistence type="predicted"/>